<feature type="compositionally biased region" description="Low complexity" evidence="1">
    <location>
        <begin position="95"/>
        <end position="122"/>
    </location>
</feature>
<feature type="non-terminal residue" evidence="2">
    <location>
        <position position="1"/>
    </location>
</feature>
<reference evidence="2" key="1">
    <citation type="submission" date="2023-10" db="EMBL/GenBank/DDBJ databases">
        <authorList>
            <person name="Chen Y."/>
            <person name="Shah S."/>
            <person name="Dougan E. K."/>
            <person name="Thang M."/>
            <person name="Chan C."/>
        </authorList>
    </citation>
    <scope>NUCLEOTIDE SEQUENCE [LARGE SCALE GENOMIC DNA]</scope>
</reference>
<feature type="compositionally biased region" description="Low complexity" evidence="1">
    <location>
        <begin position="48"/>
        <end position="61"/>
    </location>
</feature>
<gene>
    <name evidence="2" type="ORF">PCOR1329_LOCUS26778</name>
</gene>
<feature type="region of interest" description="Disordered" evidence="1">
    <location>
        <begin position="1"/>
        <end position="73"/>
    </location>
</feature>
<organism evidence="2 3">
    <name type="scientific">Prorocentrum cordatum</name>
    <dbReference type="NCBI Taxonomy" id="2364126"/>
    <lineage>
        <taxon>Eukaryota</taxon>
        <taxon>Sar</taxon>
        <taxon>Alveolata</taxon>
        <taxon>Dinophyceae</taxon>
        <taxon>Prorocentrales</taxon>
        <taxon>Prorocentraceae</taxon>
        <taxon>Prorocentrum</taxon>
    </lineage>
</organism>
<accession>A0ABN9SBK8</accession>
<evidence type="ECO:0000313" key="3">
    <source>
        <dbReference type="Proteomes" id="UP001189429"/>
    </source>
</evidence>
<feature type="compositionally biased region" description="Low complexity" evidence="1">
    <location>
        <begin position="1"/>
        <end position="21"/>
    </location>
</feature>
<dbReference type="Proteomes" id="UP001189429">
    <property type="component" value="Unassembled WGS sequence"/>
</dbReference>
<feature type="region of interest" description="Disordered" evidence="1">
    <location>
        <begin position="95"/>
        <end position="130"/>
    </location>
</feature>
<evidence type="ECO:0000313" key="2">
    <source>
        <dbReference type="EMBL" id="CAK0827173.1"/>
    </source>
</evidence>
<name>A0ABN9SBK8_9DINO</name>
<proteinExistence type="predicted"/>
<sequence>ACPQQPRGPERPAGGAPPDMLGPGGPGGPGAAADGRGEGDAAHARQASSSLLEPVSPSLGSMEVSPASRLATERAWRDEAEERVAMLEQQVLEAEQRAQAQRQAWRAAGPALGPAPLTRAPSPLRPASPR</sequence>
<protein>
    <submittedName>
        <fullName evidence="2">Uncharacterized protein</fullName>
    </submittedName>
</protein>
<dbReference type="EMBL" id="CAUYUJ010009577">
    <property type="protein sequence ID" value="CAK0827173.1"/>
    <property type="molecule type" value="Genomic_DNA"/>
</dbReference>
<feature type="non-terminal residue" evidence="2">
    <location>
        <position position="130"/>
    </location>
</feature>
<evidence type="ECO:0000256" key="1">
    <source>
        <dbReference type="SAM" id="MobiDB-lite"/>
    </source>
</evidence>
<keyword evidence="3" id="KW-1185">Reference proteome</keyword>
<comment type="caution">
    <text evidence="2">The sequence shown here is derived from an EMBL/GenBank/DDBJ whole genome shotgun (WGS) entry which is preliminary data.</text>
</comment>